<dbReference type="EMBL" id="CP007142">
    <property type="protein sequence ID" value="AJQ94622.1"/>
    <property type="molecule type" value="Genomic_DNA"/>
</dbReference>
<dbReference type="Pfam" id="PF13174">
    <property type="entry name" value="TPR_6"/>
    <property type="match status" value="1"/>
</dbReference>
<dbReference type="AlphaFoldDB" id="A0A0C5VIX0"/>
<evidence type="ECO:0000259" key="3">
    <source>
        <dbReference type="Pfam" id="PF16331"/>
    </source>
</evidence>
<dbReference type="Pfam" id="PF13432">
    <property type="entry name" value="TPR_16"/>
    <property type="match status" value="1"/>
</dbReference>
<comment type="similarity">
    <text evidence="1">Belongs to the CpoB family.</text>
</comment>
<comment type="function">
    <text evidence="1">Mediates coordination of peptidoglycan synthesis and outer membrane constriction during cell division.</text>
</comment>
<dbReference type="GO" id="GO:0070206">
    <property type="term" value="P:protein trimerization"/>
    <property type="evidence" value="ECO:0007669"/>
    <property type="project" value="InterPro"/>
</dbReference>
<dbReference type="InterPro" id="IPR034706">
    <property type="entry name" value="CpoB"/>
</dbReference>
<dbReference type="InterPro" id="IPR019734">
    <property type="entry name" value="TPR_rpt"/>
</dbReference>
<dbReference type="SUPFAM" id="SSF48452">
    <property type="entry name" value="TPR-like"/>
    <property type="match status" value="1"/>
</dbReference>
<dbReference type="GO" id="GO:0030288">
    <property type="term" value="C:outer membrane-bounded periplasmic space"/>
    <property type="evidence" value="ECO:0007669"/>
    <property type="project" value="UniProtKB-UniRule"/>
</dbReference>
<accession>A0A0C5VIX0</accession>
<dbReference type="InterPro" id="IPR011990">
    <property type="entry name" value="TPR-like_helical_dom_sf"/>
</dbReference>
<dbReference type="Proteomes" id="UP000032266">
    <property type="component" value="Chromosome"/>
</dbReference>
<keyword evidence="1" id="KW-0732">Signal</keyword>
<sequence precursor="true">MFKWFIKTIISATAFSSCLVFAAPPVVQSQADAVNRSQSSATSGSRAAAPVNEQALSEMLYQMQQMQQELMTLRGMVEELSYQLQQSQQQSKDRYIDLDRRISDLRSGASGAAESTASGVVAVADSDVEQQRYDQAKDLIRQKKYDEAVAAFTQYTNDFPDSSYTPNAWYWMGEVYLVLRETEKAKSAFQAVVDQYPDHQKYPDSLYKLATCYAKLNDMTKARELFEKVINDYPGSQIAGKASVSLKNLN</sequence>
<dbReference type="Gene3D" id="1.25.40.10">
    <property type="entry name" value="Tetratricopeptide repeat domain"/>
    <property type="match status" value="1"/>
</dbReference>
<dbReference type="STRING" id="1445510.YC6258_02584"/>
<dbReference type="PROSITE" id="PS51257">
    <property type="entry name" value="PROKAR_LIPOPROTEIN"/>
    <property type="match status" value="1"/>
</dbReference>
<keyword evidence="2" id="KW-0802">TPR repeat</keyword>
<feature type="chain" id="PRO_5009983176" description="Cell division coordinator CpoB" evidence="1">
    <location>
        <begin position="23"/>
        <end position="250"/>
    </location>
</feature>
<evidence type="ECO:0000256" key="2">
    <source>
        <dbReference type="PROSITE-ProRule" id="PRU00339"/>
    </source>
</evidence>
<evidence type="ECO:0000313" key="4">
    <source>
        <dbReference type="EMBL" id="AJQ94622.1"/>
    </source>
</evidence>
<organism evidence="4 5">
    <name type="scientific">Gynuella sunshinyii YC6258</name>
    <dbReference type="NCBI Taxonomy" id="1445510"/>
    <lineage>
        <taxon>Bacteria</taxon>
        <taxon>Pseudomonadati</taxon>
        <taxon>Pseudomonadota</taxon>
        <taxon>Gammaproteobacteria</taxon>
        <taxon>Oceanospirillales</taxon>
        <taxon>Saccharospirillaceae</taxon>
        <taxon>Gynuella</taxon>
    </lineage>
</organism>
<dbReference type="SMART" id="SM00028">
    <property type="entry name" value="TPR"/>
    <property type="match status" value="2"/>
</dbReference>
<feature type="repeat" description="TPR" evidence="2">
    <location>
        <begin position="203"/>
        <end position="236"/>
    </location>
</feature>
<gene>
    <name evidence="1" type="primary">cpoB</name>
    <name evidence="4" type="ORF">YC6258_02584</name>
</gene>
<feature type="repeat" description="TPR" evidence="2">
    <location>
        <begin position="166"/>
        <end position="199"/>
    </location>
</feature>
<keyword evidence="5" id="KW-1185">Reference proteome</keyword>
<name>A0A0C5VIX0_9GAMM</name>
<comment type="subcellular location">
    <subcellularLocation>
        <location evidence="1">Periplasm</location>
    </subcellularLocation>
</comment>
<dbReference type="Pfam" id="PF16331">
    <property type="entry name" value="TolA_bind_tri"/>
    <property type="match status" value="1"/>
</dbReference>
<evidence type="ECO:0000256" key="1">
    <source>
        <dbReference type="HAMAP-Rule" id="MF_02066"/>
    </source>
</evidence>
<keyword evidence="1" id="KW-0131">Cell cycle</keyword>
<dbReference type="KEGG" id="gsn:YC6258_02584"/>
<keyword evidence="1" id="KW-0574">Periplasm</keyword>
<proteinExistence type="inferred from homology"/>
<feature type="domain" description="YbgF trimerisation" evidence="3">
    <location>
        <begin position="53"/>
        <end position="110"/>
    </location>
</feature>
<dbReference type="PROSITE" id="PS50005">
    <property type="entry name" value="TPR"/>
    <property type="match status" value="2"/>
</dbReference>
<dbReference type="RefSeq" id="WP_052830225.1">
    <property type="nucleotide sequence ID" value="NZ_CP007142.1"/>
</dbReference>
<dbReference type="NCBIfam" id="TIGR02795">
    <property type="entry name" value="tol_pal_ybgF"/>
    <property type="match status" value="1"/>
</dbReference>
<evidence type="ECO:0000313" key="5">
    <source>
        <dbReference type="Proteomes" id="UP000032266"/>
    </source>
</evidence>
<feature type="signal peptide" evidence="1">
    <location>
        <begin position="1"/>
        <end position="22"/>
    </location>
</feature>
<reference evidence="4 5" key="1">
    <citation type="submission" date="2014-01" db="EMBL/GenBank/DDBJ databases">
        <title>Full genme sequencing of cellulolytic bacterium Gynuella sunshinyii YC6258T gen. nov., sp. nov.</title>
        <authorList>
            <person name="Khan H."/>
            <person name="Chung E.J."/>
            <person name="Chung Y.R."/>
        </authorList>
    </citation>
    <scope>NUCLEOTIDE SEQUENCE [LARGE SCALE GENOMIC DNA]</scope>
    <source>
        <strain evidence="4 5">YC6258</strain>
    </source>
</reference>
<keyword evidence="1" id="KW-0132">Cell division</keyword>
<protein>
    <recommendedName>
        <fullName evidence="1">Cell division coordinator CpoB</fullName>
    </recommendedName>
</protein>
<dbReference type="HAMAP" id="MF_02066">
    <property type="entry name" value="CpoB"/>
    <property type="match status" value="1"/>
</dbReference>
<dbReference type="HOGENOM" id="CLU_044315_2_1_6"/>
<dbReference type="Gene3D" id="1.20.5.110">
    <property type="match status" value="1"/>
</dbReference>
<dbReference type="InterPro" id="IPR032519">
    <property type="entry name" value="YbgF_tri"/>
</dbReference>
<dbReference type="GO" id="GO:0043093">
    <property type="term" value="P:FtsZ-dependent cytokinesis"/>
    <property type="evidence" value="ECO:0007669"/>
    <property type="project" value="UniProtKB-UniRule"/>
</dbReference>
<dbReference type="InterPro" id="IPR014162">
    <property type="entry name" value="CpoB_C"/>
</dbReference>
<dbReference type="OrthoDB" id="9768142at2"/>